<feature type="compositionally biased region" description="Basic and acidic residues" evidence="1">
    <location>
        <begin position="32"/>
        <end position="65"/>
    </location>
</feature>
<evidence type="ECO:0000313" key="3">
    <source>
        <dbReference type="Proteomes" id="UP000273854"/>
    </source>
</evidence>
<comment type="caution">
    <text evidence="2">The sequence shown here is derived from an EMBL/GenBank/DDBJ whole genome shotgun (WGS) entry which is preliminary data.</text>
</comment>
<organism evidence="2 3">
    <name type="scientific">Pseudomonas viridiflava</name>
    <name type="common">Phytomonas viridiflava</name>
    <dbReference type="NCBI Taxonomy" id="33069"/>
    <lineage>
        <taxon>Bacteria</taxon>
        <taxon>Pseudomonadati</taxon>
        <taxon>Pseudomonadota</taxon>
        <taxon>Gammaproteobacteria</taxon>
        <taxon>Pseudomonadales</taxon>
        <taxon>Pseudomonadaceae</taxon>
        <taxon>Pseudomonas</taxon>
    </lineage>
</organism>
<feature type="region of interest" description="Disordered" evidence="1">
    <location>
        <begin position="22"/>
        <end position="65"/>
    </location>
</feature>
<sequence length="137" mass="14770">MLSEVMVMDMSVKLNVSYPAAQPASQAPAVDKPVDKPADVKSVERVAASEESKGPDLKKDDSQEEAKVKAAAQDIEKFFHSVKRNLEFSIEEGSGKVIVKVIASDSGEVIRQIPNAEILKLADSLSDANSLLFRAKA</sequence>
<dbReference type="Gene3D" id="3.30.160.170">
    <property type="entry name" value="FlaG-like"/>
    <property type="match status" value="1"/>
</dbReference>
<proteinExistence type="predicted"/>
<dbReference type="PANTHER" id="PTHR37166:SF1">
    <property type="entry name" value="PROTEIN FLAG"/>
    <property type="match status" value="1"/>
</dbReference>
<evidence type="ECO:0000256" key="1">
    <source>
        <dbReference type="SAM" id="MobiDB-lite"/>
    </source>
</evidence>
<reference evidence="2 3" key="1">
    <citation type="submission" date="2018-08" db="EMBL/GenBank/DDBJ databases">
        <title>Recombination of ecologically and evolutionarily significant loci maintains genetic cohesion in the Pseudomonas syringae species complex.</title>
        <authorList>
            <person name="Dillon M."/>
            <person name="Thakur S."/>
            <person name="Almeida R.N.D."/>
            <person name="Weir B.S."/>
            <person name="Guttman D.S."/>
        </authorList>
    </citation>
    <scope>NUCLEOTIDE SEQUENCE [LARGE SCALE GENOMIC DNA]</scope>
    <source>
        <strain evidence="2 3">ICMP 19473</strain>
    </source>
</reference>
<keyword evidence="2" id="KW-0966">Cell projection</keyword>
<keyword evidence="2" id="KW-0282">Flagellum</keyword>
<dbReference type="InterPro" id="IPR005186">
    <property type="entry name" value="FlaG"/>
</dbReference>
<dbReference type="Pfam" id="PF03646">
    <property type="entry name" value="FlaG"/>
    <property type="match status" value="1"/>
</dbReference>
<dbReference type="Proteomes" id="UP000273854">
    <property type="component" value="Unassembled WGS sequence"/>
</dbReference>
<keyword evidence="2" id="KW-0969">Cilium</keyword>
<dbReference type="AlphaFoldDB" id="A0A3M5P813"/>
<name>A0A3M5P813_PSEVI</name>
<dbReference type="PANTHER" id="PTHR37166">
    <property type="entry name" value="PROTEIN FLAG"/>
    <property type="match status" value="1"/>
</dbReference>
<dbReference type="EMBL" id="RBTP01000048">
    <property type="protein sequence ID" value="RMT80086.1"/>
    <property type="molecule type" value="Genomic_DNA"/>
</dbReference>
<dbReference type="InterPro" id="IPR035924">
    <property type="entry name" value="FlaG-like_sf"/>
</dbReference>
<protein>
    <submittedName>
        <fullName evidence="2">Putative Flagellin FlaG</fullName>
    </submittedName>
</protein>
<dbReference type="SUPFAM" id="SSF160214">
    <property type="entry name" value="FlaG-like"/>
    <property type="match status" value="1"/>
</dbReference>
<evidence type="ECO:0000313" key="2">
    <source>
        <dbReference type="EMBL" id="RMT80086.1"/>
    </source>
</evidence>
<gene>
    <name evidence="2" type="ORF">ALP40_01045</name>
</gene>
<accession>A0A3M5P813</accession>